<accession>A0A4V6JHA6</accession>
<dbReference type="InterPro" id="IPR050859">
    <property type="entry name" value="Class-I_PLP-dep_aminotransf"/>
</dbReference>
<dbReference type="SUPFAM" id="SSF53383">
    <property type="entry name" value="PLP-dependent transferases"/>
    <property type="match status" value="1"/>
</dbReference>
<dbReference type="InterPro" id="IPR015422">
    <property type="entry name" value="PyrdxlP-dep_Trfase_small"/>
</dbReference>
<dbReference type="Gene3D" id="3.40.640.10">
    <property type="entry name" value="Type I PLP-dependent aspartate aminotransferase-like (Major domain)"/>
    <property type="match status" value="1"/>
</dbReference>
<evidence type="ECO:0000259" key="5">
    <source>
        <dbReference type="Pfam" id="PF00155"/>
    </source>
</evidence>
<protein>
    <submittedName>
        <fullName evidence="6">Uncharacterized HTH-type transcriptional regulator yjiR</fullName>
    </submittedName>
</protein>
<evidence type="ECO:0000256" key="2">
    <source>
        <dbReference type="ARBA" id="ARBA00022576"/>
    </source>
</evidence>
<dbReference type="EMBL" id="LR590464">
    <property type="protein sequence ID" value="VTP63383.1"/>
    <property type="molecule type" value="Genomic_DNA"/>
</dbReference>
<dbReference type="PANTHER" id="PTHR42790">
    <property type="entry name" value="AMINOTRANSFERASE"/>
    <property type="match status" value="1"/>
</dbReference>
<dbReference type="Gene3D" id="3.90.1150.10">
    <property type="entry name" value="Aspartate Aminotransferase, domain 1"/>
    <property type="match status" value="1"/>
</dbReference>
<gene>
    <name evidence="6" type="primary">yjiR_1</name>
    <name evidence="6" type="ORF">NCTC13032_00834</name>
</gene>
<dbReference type="AlphaFoldDB" id="A0A4V6JHA6"/>
<evidence type="ECO:0000256" key="3">
    <source>
        <dbReference type="ARBA" id="ARBA00022679"/>
    </source>
</evidence>
<keyword evidence="4" id="KW-0663">Pyridoxal phosphate</keyword>
<dbReference type="Proteomes" id="UP000310719">
    <property type="component" value="Chromosome"/>
</dbReference>
<evidence type="ECO:0000313" key="6">
    <source>
        <dbReference type="EMBL" id="VTP63383.1"/>
    </source>
</evidence>
<dbReference type="GO" id="GO:0008483">
    <property type="term" value="F:transaminase activity"/>
    <property type="evidence" value="ECO:0007669"/>
    <property type="project" value="UniProtKB-KW"/>
</dbReference>
<sequence length="190" mass="21925">MARLAADYPRPRTIHSFDIDGRVLLCSSFTKTVAPGLRVGWIVPGRYYDRGDAHEICRGVGLTCRVRRWRSPRLFGMVITHRHVRRMRQIYQQNMERYTCWVRQYFPAEICVTRPQGSFLLWVELPEKVDMVCVSKQLSRLKIQAAAGSLFSASGKYRNCLRINVALPPTEKNREALKKMGEAIHIAMEA</sequence>
<evidence type="ECO:0000313" key="7">
    <source>
        <dbReference type="Proteomes" id="UP000310719"/>
    </source>
</evidence>
<reference evidence="6 7" key="1">
    <citation type="submission" date="2019-05" db="EMBL/GenBank/DDBJ databases">
        <authorList>
            <consortium name="Pathogen Informatics"/>
        </authorList>
    </citation>
    <scope>NUCLEOTIDE SEQUENCE [LARGE SCALE GENOMIC DNA]</scope>
    <source>
        <strain evidence="6 7">NCTC13032</strain>
    </source>
</reference>
<evidence type="ECO:0000256" key="4">
    <source>
        <dbReference type="ARBA" id="ARBA00022898"/>
    </source>
</evidence>
<keyword evidence="2" id="KW-0032">Aminotransferase</keyword>
<dbReference type="Pfam" id="PF00155">
    <property type="entry name" value="Aminotran_1_2"/>
    <property type="match status" value="1"/>
</dbReference>
<proteinExistence type="predicted"/>
<keyword evidence="3" id="KW-0808">Transferase</keyword>
<dbReference type="InterPro" id="IPR015424">
    <property type="entry name" value="PyrdxlP-dep_Trfase"/>
</dbReference>
<dbReference type="PANTHER" id="PTHR42790:SF7">
    <property type="entry name" value="GNTR FAMILY TRANSCRIPTIONAL REGULATORY PROTEIN"/>
    <property type="match status" value="1"/>
</dbReference>
<feature type="domain" description="Aminotransferase class I/classII large" evidence="5">
    <location>
        <begin position="23"/>
        <end position="179"/>
    </location>
</feature>
<dbReference type="InterPro" id="IPR015421">
    <property type="entry name" value="PyrdxlP-dep_Trfase_major"/>
</dbReference>
<comment type="cofactor">
    <cofactor evidence="1">
        <name>pyridoxal 5'-phosphate</name>
        <dbReference type="ChEBI" id="CHEBI:597326"/>
    </cofactor>
</comment>
<dbReference type="GO" id="GO:1901605">
    <property type="term" value="P:alpha-amino acid metabolic process"/>
    <property type="evidence" value="ECO:0007669"/>
    <property type="project" value="TreeGrafter"/>
</dbReference>
<organism evidence="6 7">
    <name type="scientific">Leclercia adecarboxylata</name>
    <dbReference type="NCBI Taxonomy" id="83655"/>
    <lineage>
        <taxon>Bacteria</taxon>
        <taxon>Pseudomonadati</taxon>
        <taxon>Pseudomonadota</taxon>
        <taxon>Gammaproteobacteria</taxon>
        <taxon>Enterobacterales</taxon>
        <taxon>Enterobacteriaceae</taxon>
        <taxon>Leclercia</taxon>
    </lineage>
</organism>
<name>A0A4V6JHA6_9ENTR</name>
<evidence type="ECO:0000256" key="1">
    <source>
        <dbReference type="ARBA" id="ARBA00001933"/>
    </source>
</evidence>
<dbReference type="InterPro" id="IPR004839">
    <property type="entry name" value="Aminotransferase_I/II_large"/>
</dbReference>
<dbReference type="GO" id="GO:0030170">
    <property type="term" value="F:pyridoxal phosphate binding"/>
    <property type="evidence" value="ECO:0007669"/>
    <property type="project" value="InterPro"/>
</dbReference>